<reference evidence="9 10" key="1">
    <citation type="submission" date="2018-09" db="EMBL/GenBank/DDBJ databases">
        <title>YIM 75507 draft genome.</title>
        <authorList>
            <person name="Tang S."/>
            <person name="Feng Y."/>
        </authorList>
    </citation>
    <scope>NUCLEOTIDE SEQUENCE [LARGE SCALE GENOMIC DNA]</scope>
    <source>
        <strain evidence="9 10">YIM 75507</strain>
    </source>
</reference>
<evidence type="ECO:0000259" key="7">
    <source>
        <dbReference type="Pfam" id="PF02775"/>
    </source>
</evidence>
<dbReference type="GO" id="GO:0050660">
    <property type="term" value="F:flavin adenine dinucleotide binding"/>
    <property type="evidence" value="ECO:0007669"/>
    <property type="project" value="TreeGrafter"/>
</dbReference>
<evidence type="ECO:0000259" key="6">
    <source>
        <dbReference type="Pfam" id="PF00205"/>
    </source>
</evidence>
<evidence type="ECO:0000313" key="10">
    <source>
        <dbReference type="Proteomes" id="UP000265768"/>
    </source>
</evidence>
<dbReference type="GO" id="GO:0000287">
    <property type="term" value="F:magnesium ion binding"/>
    <property type="evidence" value="ECO:0007669"/>
    <property type="project" value="InterPro"/>
</dbReference>
<comment type="similarity">
    <text evidence="2 4">Belongs to the TPP enzyme family.</text>
</comment>
<dbReference type="CDD" id="cd00568">
    <property type="entry name" value="TPP_enzymes"/>
    <property type="match status" value="1"/>
</dbReference>
<evidence type="ECO:0000256" key="5">
    <source>
        <dbReference type="SAM" id="MobiDB-lite"/>
    </source>
</evidence>
<dbReference type="GO" id="GO:0009099">
    <property type="term" value="P:L-valine biosynthetic process"/>
    <property type="evidence" value="ECO:0007669"/>
    <property type="project" value="TreeGrafter"/>
</dbReference>
<dbReference type="InterPro" id="IPR012001">
    <property type="entry name" value="Thiamin_PyroP_enz_TPP-bd_dom"/>
</dbReference>
<dbReference type="InterPro" id="IPR045229">
    <property type="entry name" value="TPP_enz"/>
</dbReference>
<dbReference type="InterPro" id="IPR011766">
    <property type="entry name" value="TPP_enzyme_TPP-bd"/>
</dbReference>
<feature type="compositionally biased region" description="Gly residues" evidence="5">
    <location>
        <begin position="346"/>
        <end position="368"/>
    </location>
</feature>
<feature type="region of interest" description="Disordered" evidence="5">
    <location>
        <begin position="338"/>
        <end position="379"/>
    </location>
</feature>
<dbReference type="RefSeq" id="WP_119929801.1">
    <property type="nucleotide sequence ID" value="NZ_QZEY01000015.1"/>
</dbReference>
<dbReference type="InterPro" id="IPR029061">
    <property type="entry name" value="THDP-binding"/>
</dbReference>
<dbReference type="Gene3D" id="3.40.50.1220">
    <property type="entry name" value="TPP-binding domain"/>
    <property type="match status" value="1"/>
</dbReference>
<evidence type="ECO:0000256" key="3">
    <source>
        <dbReference type="ARBA" id="ARBA00023052"/>
    </source>
</evidence>
<dbReference type="GO" id="GO:0009097">
    <property type="term" value="P:isoleucine biosynthetic process"/>
    <property type="evidence" value="ECO:0007669"/>
    <property type="project" value="TreeGrafter"/>
</dbReference>
<evidence type="ECO:0000259" key="8">
    <source>
        <dbReference type="Pfam" id="PF02776"/>
    </source>
</evidence>
<keyword evidence="3 4" id="KW-0786">Thiamine pyrophosphate</keyword>
<dbReference type="Pfam" id="PF02775">
    <property type="entry name" value="TPP_enzyme_C"/>
    <property type="match status" value="1"/>
</dbReference>
<protein>
    <submittedName>
        <fullName evidence="9">Thiamine pyrophosphate-binding protein</fullName>
    </submittedName>
</protein>
<dbReference type="GO" id="GO:0005948">
    <property type="term" value="C:acetolactate synthase complex"/>
    <property type="evidence" value="ECO:0007669"/>
    <property type="project" value="TreeGrafter"/>
</dbReference>
<dbReference type="InterPro" id="IPR012000">
    <property type="entry name" value="Thiamin_PyroP_enz_cen_dom"/>
</dbReference>
<dbReference type="InterPro" id="IPR000399">
    <property type="entry name" value="TPP-bd_CS"/>
</dbReference>
<evidence type="ECO:0000256" key="1">
    <source>
        <dbReference type="ARBA" id="ARBA00001964"/>
    </source>
</evidence>
<dbReference type="InterPro" id="IPR029035">
    <property type="entry name" value="DHS-like_NAD/FAD-binding_dom"/>
</dbReference>
<feature type="domain" description="Thiamine pyrophosphate enzyme central" evidence="6">
    <location>
        <begin position="204"/>
        <end position="332"/>
    </location>
</feature>
<feature type="domain" description="Thiamine pyrophosphate enzyme TPP-binding" evidence="7">
    <location>
        <begin position="422"/>
        <end position="562"/>
    </location>
</feature>
<comment type="cofactor">
    <cofactor evidence="1">
        <name>thiamine diphosphate</name>
        <dbReference type="ChEBI" id="CHEBI:58937"/>
    </cofactor>
</comment>
<dbReference type="GO" id="GO:0030976">
    <property type="term" value="F:thiamine pyrophosphate binding"/>
    <property type="evidence" value="ECO:0007669"/>
    <property type="project" value="InterPro"/>
</dbReference>
<sequence length="584" mass="60277">MPDIHGNGGDVLVQVLRAHRVGVVFGVVSVHNLPLVEAVDRDLRFVPVRHEAAAVNAADAYARVSGGLGCALTSTGTGAANAAGALVEALAASSRVLHVTGQIDSRYLGQGRGVIHETKDQPGMLAAISKHARTVTAPATAAGVLLDAVRHALAVPCGPVSVEWPVDLQYEPHPPAEIPPPGAGRDRVTYDAPGGTYDEAAVGRAAELVAGARRPVLWIGGGCRGAREEARALAELLGAPVLTSNSGRGVIPEDHELVVGNFASGAAGAGLLAGSDLLVSVGTRFRSNETRHYTLKVPEAHVQIDVDPAAIGRVYPVTAGVLGDAAAVLAALTRAITEPRRTPAEGGPGTDGPGTGGPGSGGPGPGGRAGRDGWRERGREARRAARERLRAEIGVYAEVCDAVRACFDRRSPLVRDVTIPSSQWGNRLLPVYEPETNVFPLGGGIGQGLAMGLGAALARPGVPTLIMAGDGGLAVHLGELATLAQERPWAVVLVFNDRGYGVLRNTQDAYRGRRAGVDLFTPDLAALAAAMAMPYGRVVRPGEIGEALAKAVAAREPYLLEIDVDRLGPPPVPFVPPVPVPGTR</sequence>
<dbReference type="EMBL" id="QZEY01000015">
    <property type="protein sequence ID" value="RJL24425.1"/>
    <property type="molecule type" value="Genomic_DNA"/>
</dbReference>
<dbReference type="PROSITE" id="PS00187">
    <property type="entry name" value="TPP_ENZYMES"/>
    <property type="match status" value="1"/>
</dbReference>
<dbReference type="Proteomes" id="UP000265768">
    <property type="component" value="Unassembled WGS sequence"/>
</dbReference>
<comment type="caution">
    <text evidence="9">The sequence shown here is derived from an EMBL/GenBank/DDBJ whole genome shotgun (WGS) entry which is preliminary data.</text>
</comment>
<name>A0A3A4A773_9ACTN</name>
<evidence type="ECO:0000256" key="2">
    <source>
        <dbReference type="ARBA" id="ARBA00007812"/>
    </source>
</evidence>
<evidence type="ECO:0000256" key="4">
    <source>
        <dbReference type="RuleBase" id="RU362132"/>
    </source>
</evidence>
<keyword evidence="10" id="KW-1185">Reference proteome</keyword>
<gene>
    <name evidence="9" type="ORF">D5H75_29260</name>
</gene>
<dbReference type="GO" id="GO:0003984">
    <property type="term" value="F:acetolactate synthase activity"/>
    <property type="evidence" value="ECO:0007669"/>
    <property type="project" value="TreeGrafter"/>
</dbReference>
<dbReference type="SUPFAM" id="SSF52467">
    <property type="entry name" value="DHS-like NAD/FAD-binding domain"/>
    <property type="match status" value="1"/>
</dbReference>
<evidence type="ECO:0000313" key="9">
    <source>
        <dbReference type="EMBL" id="RJL24425.1"/>
    </source>
</evidence>
<feature type="domain" description="Thiamine pyrophosphate enzyme N-terminal TPP-binding" evidence="8">
    <location>
        <begin position="7"/>
        <end position="121"/>
    </location>
</feature>
<dbReference type="Gene3D" id="3.40.50.970">
    <property type="match status" value="2"/>
</dbReference>
<feature type="compositionally biased region" description="Basic and acidic residues" evidence="5">
    <location>
        <begin position="369"/>
        <end position="379"/>
    </location>
</feature>
<proteinExistence type="inferred from homology"/>
<dbReference type="PANTHER" id="PTHR18968:SF13">
    <property type="entry name" value="ACETOLACTATE SYNTHASE CATALYTIC SUBUNIT, MITOCHONDRIAL"/>
    <property type="match status" value="1"/>
</dbReference>
<organism evidence="9 10">
    <name type="scientific">Bailinhaonella thermotolerans</name>
    <dbReference type="NCBI Taxonomy" id="1070861"/>
    <lineage>
        <taxon>Bacteria</taxon>
        <taxon>Bacillati</taxon>
        <taxon>Actinomycetota</taxon>
        <taxon>Actinomycetes</taxon>
        <taxon>Streptosporangiales</taxon>
        <taxon>Streptosporangiaceae</taxon>
        <taxon>Bailinhaonella</taxon>
    </lineage>
</organism>
<dbReference type="PANTHER" id="PTHR18968">
    <property type="entry name" value="THIAMINE PYROPHOSPHATE ENZYMES"/>
    <property type="match status" value="1"/>
</dbReference>
<accession>A0A3A4A773</accession>
<dbReference type="Pfam" id="PF00205">
    <property type="entry name" value="TPP_enzyme_M"/>
    <property type="match status" value="1"/>
</dbReference>
<dbReference type="Pfam" id="PF02776">
    <property type="entry name" value="TPP_enzyme_N"/>
    <property type="match status" value="1"/>
</dbReference>
<dbReference type="AlphaFoldDB" id="A0A3A4A773"/>
<dbReference type="SUPFAM" id="SSF52518">
    <property type="entry name" value="Thiamin diphosphate-binding fold (THDP-binding)"/>
    <property type="match status" value="2"/>
</dbReference>
<dbReference type="OrthoDB" id="4494979at2"/>
<dbReference type="CDD" id="cd07035">
    <property type="entry name" value="TPP_PYR_POX_like"/>
    <property type="match status" value="1"/>
</dbReference>